<dbReference type="AlphaFoldDB" id="A0A934TZZ4"/>
<dbReference type="PANTHER" id="PTHR11803:SF58">
    <property type="entry name" value="PROTEIN HMF1-RELATED"/>
    <property type="match status" value="1"/>
</dbReference>
<dbReference type="EMBL" id="JAEMNV010000001">
    <property type="protein sequence ID" value="MBJ8337290.1"/>
    <property type="molecule type" value="Genomic_DNA"/>
</dbReference>
<dbReference type="Proteomes" id="UP000655868">
    <property type="component" value="Unassembled WGS sequence"/>
</dbReference>
<dbReference type="InterPro" id="IPR006175">
    <property type="entry name" value="YjgF/YER057c/UK114"/>
</dbReference>
<dbReference type="InterPro" id="IPR035959">
    <property type="entry name" value="RutC-like_sf"/>
</dbReference>
<organism evidence="2 3">
    <name type="scientific">Antrihabitans stalagmiti</name>
    <dbReference type="NCBI Taxonomy" id="2799499"/>
    <lineage>
        <taxon>Bacteria</taxon>
        <taxon>Bacillati</taxon>
        <taxon>Actinomycetota</taxon>
        <taxon>Actinomycetes</taxon>
        <taxon>Mycobacteriales</taxon>
        <taxon>Nocardiaceae</taxon>
        <taxon>Antrihabitans</taxon>
    </lineage>
</organism>
<dbReference type="GO" id="GO:0019239">
    <property type="term" value="F:deaminase activity"/>
    <property type="evidence" value="ECO:0007669"/>
    <property type="project" value="TreeGrafter"/>
</dbReference>
<dbReference type="Gene3D" id="3.30.1330.40">
    <property type="entry name" value="RutC-like"/>
    <property type="match status" value="1"/>
</dbReference>
<comment type="caution">
    <text evidence="2">The sequence shown here is derived from an EMBL/GenBank/DDBJ whole genome shotgun (WGS) entry which is preliminary data.</text>
</comment>
<evidence type="ECO:0000313" key="2">
    <source>
        <dbReference type="EMBL" id="MBJ8337290.1"/>
    </source>
</evidence>
<reference evidence="2" key="1">
    <citation type="submission" date="2020-12" db="EMBL/GenBank/DDBJ databases">
        <title>Antrihabitans popcorni sp. nov. and Antrihabitans auranticaus sp. nov., isolated from a larva cave.</title>
        <authorList>
            <person name="Lee S.D."/>
            <person name="Kim I.S."/>
        </authorList>
    </citation>
    <scope>NUCLEOTIDE SEQUENCE</scope>
    <source>
        <strain evidence="2">YC3-6</strain>
    </source>
</reference>
<accession>A0A934TZZ4</accession>
<evidence type="ECO:0000313" key="3">
    <source>
        <dbReference type="Proteomes" id="UP000655868"/>
    </source>
</evidence>
<name>A0A934TZZ4_9NOCA</name>
<evidence type="ECO:0000256" key="1">
    <source>
        <dbReference type="ARBA" id="ARBA00010552"/>
    </source>
</evidence>
<protein>
    <submittedName>
        <fullName evidence="2">RidA family protein</fullName>
    </submittedName>
</protein>
<dbReference type="RefSeq" id="WP_199700872.1">
    <property type="nucleotide sequence ID" value="NZ_JAEMNV010000001.1"/>
</dbReference>
<dbReference type="Pfam" id="PF01042">
    <property type="entry name" value="Ribonuc_L-PSP"/>
    <property type="match status" value="1"/>
</dbReference>
<dbReference type="GO" id="GO:0005829">
    <property type="term" value="C:cytosol"/>
    <property type="evidence" value="ECO:0007669"/>
    <property type="project" value="TreeGrafter"/>
</dbReference>
<gene>
    <name evidence="2" type="ORF">JGU71_00195</name>
</gene>
<keyword evidence="3" id="KW-1185">Reference proteome</keyword>
<comment type="similarity">
    <text evidence="1">Belongs to the RutC family.</text>
</comment>
<proteinExistence type="inferred from homology"/>
<dbReference type="CDD" id="cd00448">
    <property type="entry name" value="YjgF_YER057c_UK114_family"/>
    <property type="match status" value="1"/>
</dbReference>
<sequence length="142" mass="15445">MTDREHLKETHVIDYLNPPAIGDFARVGLSSGTATDVLVYAAGLAMDPDTMRRRDDATTIADETRICLANIATILAEAGVTLREVVKTTCYLRDDAYRGEFIEAYRAAFGEGPYPARSTFVLGIASDLRVQIEAVAVRSTSS</sequence>
<dbReference type="SUPFAM" id="SSF55298">
    <property type="entry name" value="YjgF-like"/>
    <property type="match status" value="1"/>
</dbReference>
<dbReference type="PANTHER" id="PTHR11803">
    <property type="entry name" value="2-IMINOBUTANOATE/2-IMINOPROPANOATE DEAMINASE RIDA"/>
    <property type="match status" value="1"/>
</dbReference>